<dbReference type="GO" id="GO:0004175">
    <property type="term" value="F:endopeptidase activity"/>
    <property type="evidence" value="ECO:0007669"/>
    <property type="project" value="UniProtKB-ARBA"/>
</dbReference>
<evidence type="ECO:0000256" key="1">
    <source>
        <dbReference type="SAM" id="Phobius"/>
    </source>
</evidence>
<reference evidence="4" key="1">
    <citation type="submission" date="2016-10" db="EMBL/GenBank/DDBJ databases">
        <authorList>
            <person name="Varghese N."/>
            <person name="Submissions S."/>
        </authorList>
    </citation>
    <scope>NUCLEOTIDE SEQUENCE [LARGE SCALE GENOMIC DNA]</scope>
    <source>
        <strain evidence="4">ATCC 25963</strain>
    </source>
</reference>
<accession>A0A1I2DA34</accession>
<dbReference type="GO" id="GO:0080120">
    <property type="term" value="P:CAAX-box protein maturation"/>
    <property type="evidence" value="ECO:0007669"/>
    <property type="project" value="UniProtKB-ARBA"/>
</dbReference>
<feature type="transmembrane region" description="Helical" evidence="1">
    <location>
        <begin position="81"/>
        <end position="101"/>
    </location>
</feature>
<keyword evidence="3" id="KW-0378">Hydrolase</keyword>
<keyword evidence="1" id="KW-1133">Transmembrane helix</keyword>
<keyword evidence="1" id="KW-0812">Transmembrane</keyword>
<evidence type="ECO:0000259" key="2">
    <source>
        <dbReference type="Pfam" id="PF02517"/>
    </source>
</evidence>
<keyword evidence="3" id="KW-0645">Protease</keyword>
<dbReference type="GO" id="GO:0006508">
    <property type="term" value="P:proteolysis"/>
    <property type="evidence" value="ECO:0007669"/>
    <property type="project" value="UniProtKB-KW"/>
</dbReference>
<dbReference type="NCBIfam" id="NF040914">
    <property type="entry name" value="Mrt_core"/>
    <property type="match status" value="1"/>
</dbReference>
<name>A0A1I2DA34_9BACT</name>
<feature type="transmembrane region" description="Helical" evidence="1">
    <location>
        <begin position="199"/>
        <end position="217"/>
    </location>
</feature>
<dbReference type="NCBIfam" id="NF040915">
    <property type="entry name" value="CPBP_fam_mrtZ"/>
    <property type="match status" value="1"/>
</dbReference>
<dbReference type="InterPro" id="IPR003675">
    <property type="entry name" value="Rce1/LyrA-like_dom"/>
</dbReference>
<organism evidence="3 4">
    <name type="scientific">Nannocystis exedens</name>
    <dbReference type="NCBI Taxonomy" id="54"/>
    <lineage>
        <taxon>Bacteria</taxon>
        <taxon>Pseudomonadati</taxon>
        <taxon>Myxococcota</taxon>
        <taxon>Polyangia</taxon>
        <taxon>Nannocystales</taxon>
        <taxon>Nannocystaceae</taxon>
        <taxon>Nannocystis</taxon>
    </lineage>
</organism>
<dbReference type="Proteomes" id="UP000199400">
    <property type="component" value="Unassembled WGS sequence"/>
</dbReference>
<dbReference type="Pfam" id="PF02517">
    <property type="entry name" value="Rce1-like"/>
    <property type="match status" value="1"/>
</dbReference>
<gene>
    <name evidence="3" type="ORF">SAMN02745121_05485</name>
</gene>
<dbReference type="AlphaFoldDB" id="A0A1I2DA34"/>
<sequence length="272" mass="30038">MTSPEASRRARTAVLATCGLYAAYGLMGLVPGLSWVRGAALVAAFYFLPGWLLRDEPEVQARYQVGPEGPIPPWSWRALRWAAGACLLVFPPFVLGFWWFYDEVCAGDLRVLAPALWVEQMTPWAGGLESYLERLCRGHSGGFWPESLRLPATWTATGGLGFVFQVVEGLFAVALAEEVFHRGYLMSALEERFPPRRKIFGAQIGVAAVLSSLLFAVGHLVGMAQAARLATFFPALVFAWLWRRSGNLWAPALFHMSANLLMELLLASTFRA</sequence>
<keyword evidence="1" id="KW-0472">Membrane</keyword>
<feature type="transmembrane region" description="Helical" evidence="1">
    <location>
        <begin position="249"/>
        <end position="270"/>
    </location>
</feature>
<keyword evidence="4" id="KW-1185">Reference proteome</keyword>
<proteinExistence type="predicted"/>
<evidence type="ECO:0000313" key="4">
    <source>
        <dbReference type="Proteomes" id="UP000199400"/>
    </source>
</evidence>
<feature type="transmembrane region" description="Helical" evidence="1">
    <location>
        <begin position="12"/>
        <end position="29"/>
    </location>
</feature>
<dbReference type="RefSeq" id="WP_143140916.1">
    <property type="nucleotide sequence ID" value="NZ_FOMX01000019.1"/>
</dbReference>
<evidence type="ECO:0000313" key="3">
    <source>
        <dbReference type="EMBL" id="SFE77412.1"/>
    </source>
</evidence>
<dbReference type="EMBL" id="FOMX01000019">
    <property type="protein sequence ID" value="SFE77412.1"/>
    <property type="molecule type" value="Genomic_DNA"/>
</dbReference>
<protein>
    <submittedName>
        <fullName evidence="3">CAAX protease self-immunity</fullName>
    </submittedName>
</protein>
<dbReference type="OrthoDB" id="5495892at2"/>
<dbReference type="STRING" id="54.SAMN02745121_05485"/>
<feature type="domain" description="CAAX prenyl protease 2/Lysostaphin resistance protein A-like" evidence="2">
    <location>
        <begin position="162"/>
        <end position="261"/>
    </location>
</feature>